<comment type="caution">
    <text evidence="1">The sequence shown here is derived from an EMBL/GenBank/DDBJ whole genome shotgun (WGS) entry which is preliminary data.</text>
</comment>
<evidence type="ECO:0000313" key="2">
    <source>
        <dbReference type="Proteomes" id="UP000019131"/>
    </source>
</evidence>
<organism evidence="1 2">
    <name type="scientific">Bacteroides reticulotermitis JCM 10512</name>
    <dbReference type="NCBI Taxonomy" id="1445607"/>
    <lineage>
        <taxon>Bacteria</taxon>
        <taxon>Pseudomonadati</taxon>
        <taxon>Bacteroidota</taxon>
        <taxon>Bacteroidia</taxon>
        <taxon>Bacteroidales</taxon>
        <taxon>Bacteroidaceae</taxon>
        <taxon>Bacteroides</taxon>
    </lineage>
</organism>
<proteinExistence type="predicted"/>
<dbReference type="Gene3D" id="2.130.10.10">
    <property type="entry name" value="YVTN repeat-like/Quinoprotein amine dehydrogenase"/>
    <property type="match status" value="1"/>
</dbReference>
<gene>
    <name evidence="1" type="ORF">JCM10512_1545</name>
</gene>
<sequence>MGKFVPNKSKEMKNRLFLILTFSLMAFRLSAIPNMIVEHYTTEHGLPNNIVNCTLKGKDGFIWFGTWYGLCSFDGTKFRSYDNRDGFYSADIPPRKIQRIVEDKNGFLWIKTIDRKLYLFDKRHESFHAVYDDVKEYSENIQIIKVQTTDDGDVLLLTKDKSFFVHIPIRTVK</sequence>
<accession>W4UR47</accession>
<reference evidence="1 2" key="1">
    <citation type="journal article" date="2014" name="Genome Announc.">
        <title>Draft Genome Sequence of Bacteroides reticulotermitis Strain JCM 10512T, Isolated from the Gut of a Termite.</title>
        <authorList>
            <person name="Yuki M."/>
            <person name="Oshima K."/>
            <person name="Suda W."/>
            <person name="Sakamoto M."/>
            <person name="Iida T."/>
            <person name="Hattori M."/>
            <person name="Ohkuma M."/>
        </authorList>
    </citation>
    <scope>NUCLEOTIDE SEQUENCE [LARGE SCALE GENOMIC DNA]</scope>
    <source>
        <strain evidence="1 2">JCM 10512</strain>
    </source>
</reference>
<dbReference type="InterPro" id="IPR015943">
    <property type="entry name" value="WD40/YVTN_repeat-like_dom_sf"/>
</dbReference>
<dbReference type="EMBL" id="BAIV01000008">
    <property type="protein sequence ID" value="GAE83282.1"/>
    <property type="molecule type" value="Genomic_DNA"/>
</dbReference>
<evidence type="ECO:0000313" key="1">
    <source>
        <dbReference type="EMBL" id="GAE83282.1"/>
    </source>
</evidence>
<name>W4UR47_9BACE</name>
<protein>
    <submittedName>
        <fullName evidence="1">Uncharacterized protein</fullName>
    </submittedName>
</protein>
<dbReference type="Proteomes" id="UP000019131">
    <property type="component" value="Unassembled WGS sequence"/>
</dbReference>
<dbReference type="AlphaFoldDB" id="W4UR47"/>
<dbReference type="SUPFAM" id="SSF63829">
    <property type="entry name" value="Calcium-dependent phosphotriesterase"/>
    <property type="match status" value="1"/>
</dbReference>
<keyword evidence="2" id="KW-1185">Reference proteome</keyword>
<dbReference type="Pfam" id="PF07494">
    <property type="entry name" value="Reg_prop"/>
    <property type="match status" value="1"/>
</dbReference>
<dbReference type="STRING" id="1445607.JCM10512_1545"/>
<dbReference type="InterPro" id="IPR011110">
    <property type="entry name" value="Reg_prop"/>
</dbReference>